<organism evidence="1 2">
    <name type="scientific">Gulo gulo</name>
    <name type="common">Wolverine</name>
    <name type="synonym">Gluton</name>
    <dbReference type="NCBI Taxonomy" id="48420"/>
    <lineage>
        <taxon>Eukaryota</taxon>
        <taxon>Metazoa</taxon>
        <taxon>Chordata</taxon>
        <taxon>Craniata</taxon>
        <taxon>Vertebrata</taxon>
        <taxon>Euteleostomi</taxon>
        <taxon>Mammalia</taxon>
        <taxon>Eutheria</taxon>
        <taxon>Laurasiatheria</taxon>
        <taxon>Carnivora</taxon>
        <taxon>Caniformia</taxon>
        <taxon>Musteloidea</taxon>
        <taxon>Mustelidae</taxon>
        <taxon>Guloninae</taxon>
        <taxon>Gulo</taxon>
    </lineage>
</organism>
<name>A0A9X9PTP9_GULGU</name>
<accession>A0A9X9PTP9</accession>
<dbReference type="EMBL" id="CYRY02000956">
    <property type="protein sequence ID" value="VCW53459.1"/>
    <property type="molecule type" value="Genomic_DNA"/>
</dbReference>
<evidence type="ECO:0000313" key="1">
    <source>
        <dbReference type="EMBL" id="VCW53459.1"/>
    </source>
</evidence>
<dbReference type="Proteomes" id="UP000269945">
    <property type="component" value="Unassembled WGS sequence"/>
</dbReference>
<reference evidence="1 2" key="1">
    <citation type="submission" date="2018-10" db="EMBL/GenBank/DDBJ databases">
        <authorList>
            <person name="Ekblom R."/>
            <person name="Jareborg N."/>
        </authorList>
    </citation>
    <scope>NUCLEOTIDE SEQUENCE [LARGE SCALE GENOMIC DNA]</scope>
    <source>
        <tissue evidence="1">Muscle</tissue>
    </source>
</reference>
<proteinExistence type="predicted"/>
<evidence type="ECO:0000313" key="2">
    <source>
        <dbReference type="Proteomes" id="UP000269945"/>
    </source>
</evidence>
<gene>
    <name evidence="1" type="ORF">BN2614_LOCUS2</name>
</gene>
<protein>
    <submittedName>
        <fullName evidence="1">Uncharacterized protein</fullName>
    </submittedName>
</protein>
<comment type="caution">
    <text evidence="1">The sequence shown here is derived from an EMBL/GenBank/DDBJ whole genome shotgun (WGS) entry which is preliminary data.</text>
</comment>
<dbReference type="AlphaFoldDB" id="A0A9X9PTP9"/>
<sequence>MLTGLKFPQEDINGSTTFHSTFSLSKTQAYLKEPFYIPAASFSKFSVVLLLTSPHW</sequence>
<keyword evidence="2" id="KW-1185">Reference proteome</keyword>